<keyword evidence="2" id="KW-0378">Hydrolase</keyword>
<dbReference type="GO" id="GO:0016787">
    <property type="term" value="F:hydrolase activity"/>
    <property type="evidence" value="ECO:0007669"/>
    <property type="project" value="UniProtKB-KW"/>
</dbReference>
<feature type="domain" description="AB hydrolase-1" evidence="1">
    <location>
        <begin position="21"/>
        <end position="258"/>
    </location>
</feature>
<dbReference type="RefSeq" id="WP_012165417.1">
    <property type="nucleotide sequence ID" value="NC_009925.1"/>
</dbReference>
<dbReference type="EMBL" id="CP000828">
    <property type="protein sequence ID" value="ABW30156.1"/>
    <property type="molecule type" value="Genomic_DNA"/>
</dbReference>
<evidence type="ECO:0000259" key="1">
    <source>
        <dbReference type="Pfam" id="PF00561"/>
    </source>
</evidence>
<gene>
    <name evidence="2" type="ordered locus">AM1_5195</name>
</gene>
<dbReference type="PRINTS" id="PR00412">
    <property type="entry name" value="EPOXHYDRLASE"/>
</dbReference>
<dbReference type="Proteomes" id="UP000000268">
    <property type="component" value="Chromosome"/>
</dbReference>
<dbReference type="InterPro" id="IPR000073">
    <property type="entry name" value="AB_hydrolase_1"/>
</dbReference>
<sequence>MTKDHLSPPSLAVEISGAGFPILCLHGHPGSGQCMGIFTHFLSKNYKTLSPDLRGYGQSQTHAAFTMEDHLQDLVLLLDQNHIQTCLILGWSLGGILAMELAVRYPERVSGLILVATAAYPRSNHPPITWQDNLFTGLAGIINWLRPGWRWNINLLGKRSLFRYLMVQQTPQAYEYLARYAVPAFIRTSKYAQAALNQALRQGYNQEEQLKKIQCPCLVLAGAQDRHITPASSQTTAELIPSSEWICYEQTAHLLPWEIPEQIERDLQIWLKKNPRATLNSVGD</sequence>
<evidence type="ECO:0000313" key="3">
    <source>
        <dbReference type="Proteomes" id="UP000000268"/>
    </source>
</evidence>
<dbReference type="Gene3D" id="3.40.50.1820">
    <property type="entry name" value="alpha/beta hydrolase"/>
    <property type="match status" value="1"/>
</dbReference>
<dbReference type="KEGG" id="amr:AM1_5195"/>
<proteinExistence type="predicted"/>
<protein>
    <submittedName>
        <fullName evidence="2">Alpha/beta hydrolase fold</fullName>
    </submittedName>
</protein>
<evidence type="ECO:0000313" key="2">
    <source>
        <dbReference type="EMBL" id="ABW30156.1"/>
    </source>
</evidence>
<dbReference type="PRINTS" id="PR00111">
    <property type="entry name" value="ABHYDROLASE"/>
</dbReference>
<dbReference type="eggNOG" id="COG2267">
    <property type="taxonomic scope" value="Bacteria"/>
</dbReference>
<organism evidence="2 3">
    <name type="scientific">Acaryochloris marina (strain MBIC 11017)</name>
    <dbReference type="NCBI Taxonomy" id="329726"/>
    <lineage>
        <taxon>Bacteria</taxon>
        <taxon>Bacillati</taxon>
        <taxon>Cyanobacteriota</taxon>
        <taxon>Cyanophyceae</taxon>
        <taxon>Acaryochloridales</taxon>
        <taxon>Acaryochloridaceae</taxon>
        <taxon>Acaryochloris</taxon>
    </lineage>
</organism>
<name>B0C8K1_ACAM1</name>
<dbReference type="Pfam" id="PF00561">
    <property type="entry name" value="Abhydrolase_1"/>
    <property type="match status" value="1"/>
</dbReference>
<dbReference type="SUPFAM" id="SSF53474">
    <property type="entry name" value="alpha/beta-Hydrolases"/>
    <property type="match status" value="1"/>
</dbReference>
<keyword evidence="3" id="KW-1185">Reference proteome</keyword>
<dbReference type="InterPro" id="IPR050266">
    <property type="entry name" value="AB_hydrolase_sf"/>
</dbReference>
<accession>B0C8K1</accession>
<reference evidence="2 3" key="1">
    <citation type="journal article" date="2008" name="Proc. Natl. Acad. Sci. U.S.A.">
        <title>Niche adaptation and genome expansion in the chlorophyll d-producing cyanobacterium Acaryochloris marina.</title>
        <authorList>
            <person name="Swingley W.D."/>
            <person name="Chen M."/>
            <person name="Cheung P.C."/>
            <person name="Conrad A.L."/>
            <person name="Dejesa L.C."/>
            <person name="Hao J."/>
            <person name="Honchak B.M."/>
            <person name="Karbach L.E."/>
            <person name="Kurdoglu A."/>
            <person name="Lahiri S."/>
            <person name="Mastrian S.D."/>
            <person name="Miyashita H."/>
            <person name="Page L."/>
            <person name="Ramakrishna P."/>
            <person name="Satoh S."/>
            <person name="Sattley W.M."/>
            <person name="Shimada Y."/>
            <person name="Taylor H.L."/>
            <person name="Tomo T."/>
            <person name="Tsuchiya T."/>
            <person name="Wang Z.T."/>
            <person name="Raymond J."/>
            <person name="Mimuro M."/>
            <person name="Blankenship R.E."/>
            <person name="Touchman J.W."/>
        </authorList>
    </citation>
    <scope>NUCLEOTIDE SEQUENCE [LARGE SCALE GENOMIC DNA]</scope>
    <source>
        <strain evidence="3">MBIC 11017</strain>
    </source>
</reference>
<dbReference type="OrthoDB" id="9808398at2"/>
<dbReference type="PANTHER" id="PTHR43798">
    <property type="entry name" value="MONOACYLGLYCEROL LIPASE"/>
    <property type="match status" value="1"/>
</dbReference>
<dbReference type="InterPro" id="IPR000639">
    <property type="entry name" value="Epox_hydrolase-like"/>
</dbReference>
<dbReference type="HOGENOM" id="CLU_020336_50_2_3"/>
<dbReference type="InterPro" id="IPR029058">
    <property type="entry name" value="AB_hydrolase_fold"/>
</dbReference>
<dbReference type="AlphaFoldDB" id="B0C8K1"/>
<dbReference type="ESTHER" id="acam1-b0c8k1">
    <property type="family name" value="6_AlphaBeta_hydrolase"/>
</dbReference>
<dbReference type="STRING" id="329726.AM1_5195"/>